<accession>A0A1N6IC68</accession>
<dbReference type="SUPFAM" id="SSF53474">
    <property type="entry name" value="alpha/beta-Hydrolases"/>
    <property type="match status" value="1"/>
</dbReference>
<dbReference type="OrthoDB" id="63519at2"/>
<protein>
    <submittedName>
        <fullName evidence="2">Alpha/beta hydrolase family protein</fullName>
    </submittedName>
</protein>
<proteinExistence type="predicted"/>
<dbReference type="InterPro" id="IPR050228">
    <property type="entry name" value="Carboxylesterase_BioH"/>
</dbReference>
<dbReference type="STRING" id="232089.SAMN05443544_3896"/>
<feature type="domain" description="AB hydrolase-1" evidence="1">
    <location>
        <begin position="42"/>
        <end position="250"/>
    </location>
</feature>
<keyword evidence="2" id="KW-0378">Hydrolase</keyword>
<dbReference type="EMBL" id="FSRJ01000006">
    <property type="protein sequence ID" value="SIO29638.1"/>
    <property type="molecule type" value="Genomic_DNA"/>
</dbReference>
<name>A0A1N6IC68_9MICO</name>
<dbReference type="Proteomes" id="UP000184699">
    <property type="component" value="Unassembled WGS sequence"/>
</dbReference>
<sequence length="265" mass="27563">MTEFATSADGTRIAYDRQGSGPPVILVDGAMQFRAFDPATVEMAGELARHGFTVYHYDRRGRGESPAAAPITLGQTLDDLRALIDVATEGADDAVALFGSSSGGAIALAAAASGLAVSKLVLWEVPLNAELGTDGAECLGGLRERIEAGDGDATIEYFMKDMPPEWLAGAKASPGWPIMTAMGPSLEPDSEALAWTQSAARPALWAGITQPTLVLVGEQTLDLMTPAADSLVTSLPHAFRGTVPAADHAWEPKAMALAIAGFLVD</sequence>
<dbReference type="GO" id="GO:0016787">
    <property type="term" value="F:hydrolase activity"/>
    <property type="evidence" value="ECO:0007669"/>
    <property type="project" value="UniProtKB-KW"/>
</dbReference>
<evidence type="ECO:0000259" key="1">
    <source>
        <dbReference type="Pfam" id="PF12697"/>
    </source>
</evidence>
<dbReference type="RefSeq" id="WP_074262007.1">
    <property type="nucleotide sequence ID" value="NZ_FSRJ01000006.1"/>
</dbReference>
<dbReference type="Pfam" id="PF12697">
    <property type="entry name" value="Abhydrolase_6"/>
    <property type="match status" value="1"/>
</dbReference>
<evidence type="ECO:0000313" key="2">
    <source>
        <dbReference type="EMBL" id="SIO29638.1"/>
    </source>
</evidence>
<dbReference type="PANTHER" id="PTHR43194">
    <property type="entry name" value="HYDROLASE ALPHA/BETA FOLD FAMILY"/>
    <property type="match status" value="1"/>
</dbReference>
<dbReference type="Gene3D" id="3.40.50.1820">
    <property type="entry name" value="alpha/beta hydrolase"/>
    <property type="match status" value="1"/>
</dbReference>
<gene>
    <name evidence="2" type="ORF">SAMN05443544_3896</name>
</gene>
<dbReference type="InterPro" id="IPR029058">
    <property type="entry name" value="AB_hydrolase_fold"/>
</dbReference>
<keyword evidence="3" id="KW-1185">Reference proteome</keyword>
<organism evidence="2 3">
    <name type="scientific">Agromyces cerinus subsp. cerinus</name>
    <dbReference type="NCBI Taxonomy" id="232089"/>
    <lineage>
        <taxon>Bacteria</taxon>
        <taxon>Bacillati</taxon>
        <taxon>Actinomycetota</taxon>
        <taxon>Actinomycetes</taxon>
        <taxon>Micrococcales</taxon>
        <taxon>Microbacteriaceae</taxon>
        <taxon>Agromyces</taxon>
    </lineage>
</organism>
<dbReference type="PANTHER" id="PTHR43194:SF5">
    <property type="entry name" value="PIMELOYL-[ACYL-CARRIER PROTEIN] METHYL ESTER ESTERASE"/>
    <property type="match status" value="1"/>
</dbReference>
<evidence type="ECO:0000313" key="3">
    <source>
        <dbReference type="Proteomes" id="UP000184699"/>
    </source>
</evidence>
<dbReference type="AlphaFoldDB" id="A0A1N6IC68"/>
<reference evidence="3" key="1">
    <citation type="submission" date="2016-11" db="EMBL/GenBank/DDBJ databases">
        <authorList>
            <person name="Varghese N."/>
            <person name="Submissions S."/>
        </authorList>
    </citation>
    <scope>NUCLEOTIDE SEQUENCE [LARGE SCALE GENOMIC DNA]</scope>
    <source>
        <strain evidence="3">DSM 8595</strain>
    </source>
</reference>
<dbReference type="InterPro" id="IPR000073">
    <property type="entry name" value="AB_hydrolase_1"/>
</dbReference>